<accession>A0A1Z4MZZ3</accession>
<gene>
    <name evidence="1" type="ORF">NIES37_29090</name>
</gene>
<dbReference type="Proteomes" id="UP000218785">
    <property type="component" value="Chromosome"/>
</dbReference>
<keyword evidence="2" id="KW-1185">Reference proteome</keyword>
<dbReference type="RefSeq" id="WP_096576714.1">
    <property type="nucleotide sequence ID" value="NZ_CAWNJS010000001.1"/>
</dbReference>
<name>A0A1Z4MZZ3_9CYAN</name>
<dbReference type="AlphaFoldDB" id="A0A1Z4MZZ3"/>
<evidence type="ECO:0000313" key="2">
    <source>
        <dbReference type="Proteomes" id="UP000218785"/>
    </source>
</evidence>
<reference evidence="1 2" key="1">
    <citation type="submission" date="2017-06" db="EMBL/GenBank/DDBJ databases">
        <title>Genome sequencing of cyanobaciteial culture collection at National Institute for Environmental Studies (NIES).</title>
        <authorList>
            <person name="Hirose Y."/>
            <person name="Shimura Y."/>
            <person name="Fujisawa T."/>
            <person name="Nakamura Y."/>
            <person name="Kawachi M."/>
        </authorList>
    </citation>
    <scope>NUCLEOTIDE SEQUENCE [LARGE SCALE GENOMIC DNA]</scope>
    <source>
        <strain evidence="1 2">NIES-37</strain>
    </source>
</reference>
<organism evidence="1 2">
    <name type="scientific">Tolypothrix tenuis PCC 7101</name>
    <dbReference type="NCBI Taxonomy" id="231146"/>
    <lineage>
        <taxon>Bacteria</taxon>
        <taxon>Bacillati</taxon>
        <taxon>Cyanobacteriota</taxon>
        <taxon>Cyanophyceae</taxon>
        <taxon>Nostocales</taxon>
        <taxon>Tolypothrichaceae</taxon>
        <taxon>Tolypothrix</taxon>
    </lineage>
</organism>
<sequence length="410" mass="46384">MPSLNLLTVFNPSNYWRSGNFTIPWQAIAQKFQISPAELVLSDLRDLTHQPLKAQIDRIDPEDPSRDTLVFHLSQPIPPGTEDYVLASTFIRLDRGKPIPPGVGEPYLEVVYGSDGRERGVRFVNNRLIIWFNFIPAPEDNQRNWFSGSASSVQLDRQEILDPFRAAMGEWLGQDPEKRCMQVSKLHLPGIASPKSPNYQVSLFNHSYRLVSQSSGPVRATITIASEPFDYMGTDPVTGQNRHLVCELYRVISLYAGADYLIEELFIKGKPKAQEDRIEGAEIVNLDFGVEYFAHMNLGQTQDIEQVFPVPDWFAVGSTTDPYAAYGLATSLHIEAIAHPYEENTSRFSWQLLPGKSVKCLHLFMRGQPQGFDAQVGHAWYELIYRPLNAEIYQDTDVKIPLQNTRLVTA</sequence>
<protein>
    <submittedName>
        <fullName evidence="1">Uncharacterized protein</fullName>
    </submittedName>
</protein>
<evidence type="ECO:0000313" key="1">
    <source>
        <dbReference type="EMBL" id="BAY98931.1"/>
    </source>
</evidence>
<dbReference type="EMBL" id="AP018248">
    <property type="protein sequence ID" value="BAY98931.1"/>
    <property type="molecule type" value="Genomic_DNA"/>
</dbReference>
<dbReference type="KEGG" id="ttq:NIES37_29090"/>
<proteinExistence type="predicted"/>